<accession>A0AAV2SAP8</accession>
<dbReference type="SMART" id="SM00248">
    <property type="entry name" value="ANK"/>
    <property type="match status" value="5"/>
</dbReference>
<dbReference type="SUPFAM" id="SSF48403">
    <property type="entry name" value="Ankyrin repeat"/>
    <property type="match status" value="1"/>
</dbReference>
<evidence type="ECO:0000256" key="1">
    <source>
        <dbReference type="ARBA" id="ARBA00022737"/>
    </source>
</evidence>
<dbReference type="PANTHER" id="PTHR24198:SF165">
    <property type="entry name" value="ANKYRIN REPEAT-CONTAINING PROTEIN-RELATED"/>
    <property type="match status" value="1"/>
</dbReference>
<dbReference type="PROSITE" id="PS50088">
    <property type="entry name" value="ANK_REPEAT"/>
    <property type="match status" value="3"/>
</dbReference>
<organism evidence="4 5">
    <name type="scientific">Meganyctiphanes norvegica</name>
    <name type="common">Northern krill</name>
    <name type="synonym">Thysanopoda norvegica</name>
    <dbReference type="NCBI Taxonomy" id="48144"/>
    <lineage>
        <taxon>Eukaryota</taxon>
        <taxon>Metazoa</taxon>
        <taxon>Ecdysozoa</taxon>
        <taxon>Arthropoda</taxon>
        <taxon>Crustacea</taxon>
        <taxon>Multicrustacea</taxon>
        <taxon>Malacostraca</taxon>
        <taxon>Eumalacostraca</taxon>
        <taxon>Eucarida</taxon>
        <taxon>Euphausiacea</taxon>
        <taxon>Euphausiidae</taxon>
        <taxon>Meganyctiphanes</taxon>
    </lineage>
</organism>
<feature type="repeat" description="ANK" evidence="3">
    <location>
        <begin position="26"/>
        <end position="58"/>
    </location>
</feature>
<feature type="repeat" description="ANK" evidence="3">
    <location>
        <begin position="1"/>
        <end position="25"/>
    </location>
</feature>
<dbReference type="Pfam" id="PF12796">
    <property type="entry name" value="Ank_2"/>
    <property type="match status" value="1"/>
</dbReference>
<feature type="non-terminal residue" evidence="4">
    <location>
        <position position="264"/>
    </location>
</feature>
<feature type="repeat" description="ANK" evidence="3">
    <location>
        <begin position="94"/>
        <end position="126"/>
    </location>
</feature>
<keyword evidence="5" id="KW-1185">Reference proteome</keyword>
<dbReference type="EMBL" id="CAXKWB010057748">
    <property type="protein sequence ID" value="CAL4179815.1"/>
    <property type="molecule type" value="Genomic_DNA"/>
</dbReference>
<protein>
    <submittedName>
        <fullName evidence="4">Uncharacterized protein</fullName>
    </submittedName>
</protein>
<evidence type="ECO:0000313" key="5">
    <source>
        <dbReference type="Proteomes" id="UP001497623"/>
    </source>
</evidence>
<keyword evidence="1" id="KW-0677">Repeat</keyword>
<comment type="caution">
    <text evidence="4">The sequence shown here is derived from an EMBL/GenBank/DDBJ whole genome shotgun (WGS) entry which is preliminary data.</text>
</comment>
<evidence type="ECO:0000313" key="4">
    <source>
        <dbReference type="EMBL" id="CAL4179815.1"/>
    </source>
</evidence>
<dbReference type="PROSITE" id="PS50297">
    <property type="entry name" value="ANK_REP_REGION"/>
    <property type="match status" value="2"/>
</dbReference>
<evidence type="ECO:0000256" key="2">
    <source>
        <dbReference type="ARBA" id="ARBA00023043"/>
    </source>
</evidence>
<dbReference type="Proteomes" id="UP001497623">
    <property type="component" value="Unassembled WGS sequence"/>
</dbReference>
<dbReference type="InterPro" id="IPR036770">
    <property type="entry name" value="Ankyrin_rpt-contain_sf"/>
</dbReference>
<feature type="non-terminal residue" evidence="4">
    <location>
        <position position="1"/>
    </location>
</feature>
<dbReference type="PANTHER" id="PTHR24198">
    <property type="entry name" value="ANKYRIN REPEAT AND PROTEIN KINASE DOMAIN-CONTAINING PROTEIN"/>
    <property type="match status" value="1"/>
</dbReference>
<keyword evidence="2 3" id="KW-0040">ANK repeat</keyword>
<evidence type="ECO:0000256" key="3">
    <source>
        <dbReference type="PROSITE-ProRule" id="PRU00023"/>
    </source>
</evidence>
<dbReference type="Gene3D" id="1.25.40.20">
    <property type="entry name" value="Ankyrin repeat-containing domain"/>
    <property type="match status" value="1"/>
</dbReference>
<proteinExistence type="predicted"/>
<name>A0AAV2SAP8_MEGNR</name>
<dbReference type="InterPro" id="IPR002110">
    <property type="entry name" value="Ankyrin_rpt"/>
</dbReference>
<dbReference type="AlphaFoldDB" id="A0AAV2SAP8"/>
<sequence>VVSKGNISVVRQLLDAGASVNRSDFQHGAPIHVAAEKGSVSMIELLLARGADVMTRDERSFTALHCLMQGEHKDIDTLHTLLGNADCVNATLDDGGTPLMLALQAGWVEAASILLDCGASTSLTRKDGPLPLHFAMQYIDQQDTGQHSDEEKKTKTLVRRLLEATPRELFVPNPSTVLKVSLYHLAIEWERYNNIRELVEFGIPADSFLQETGSAAIDEEDVVLFGQVPLLLPMDVTMDTPLAFILSRPYTEERVEMVKYLIAN</sequence>
<dbReference type="Pfam" id="PF13857">
    <property type="entry name" value="Ank_5"/>
    <property type="match status" value="1"/>
</dbReference>
<gene>
    <name evidence="4" type="ORF">MNOR_LOCUS35229</name>
</gene>
<reference evidence="4 5" key="1">
    <citation type="submission" date="2024-05" db="EMBL/GenBank/DDBJ databases">
        <authorList>
            <person name="Wallberg A."/>
        </authorList>
    </citation>
    <scope>NUCLEOTIDE SEQUENCE [LARGE SCALE GENOMIC DNA]</scope>
</reference>